<dbReference type="NCBIfam" id="TIGR04111">
    <property type="entry name" value="BcepMu_gp16"/>
    <property type="match status" value="1"/>
</dbReference>
<organism evidence="1 2">
    <name type="scientific">Acinetobacter pseudolwoffii</name>
    <dbReference type="NCBI Taxonomy" id="2053287"/>
    <lineage>
        <taxon>Bacteria</taxon>
        <taxon>Pseudomonadati</taxon>
        <taxon>Pseudomonadota</taxon>
        <taxon>Gammaproteobacteria</taxon>
        <taxon>Moraxellales</taxon>
        <taxon>Moraxellaceae</taxon>
        <taxon>Acinetobacter</taxon>
    </lineage>
</organism>
<dbReference type="RefSeq" id="WP_004669927.1">
    <property type="nucleotide sequence ID" value="NZ_CP083759.1"/>
</dbReference>
<dbReference type="AlphaFoldDB" id="A0A2H9UNL7"/>
<keyword evidence="1" id="KW-0238">DNA-binding</keyword>
<dbReference type="InterPro" id="IPR026365">
    <property type="entry name" value="BcepMu_gp16"/>
</dbReference>
<evidence type="ECO:0000313" key="1">
    <source>
        <dbReference type="EMBL" id="PJI33243.1"/>
    </source>
</evidence>
<dbReference type="Proteomes" id="UP000242351">
    <property type="component" value="Unassembled WGS sequence"/>
</dbReference>
<proteinExistence type="predicted"/>
<dbReference type="GO" id="GO:0003677">
    <property type="term" value="F:DNA binding"/>
    <property type="evidence" value="ECO:0007669"/>
    <property type="project" value="UniProtKB-KW"/>
</dbReference>
<dbReference type="EMBL" id="PGOZ01000003">
    <property type="protein sequence ID" value="PJI33243.1"/>
    <property type="molecule type" value="Genomic_DNA"/>
</dbReference>
<sequence>MVKSIQQVRDDFINSGTTISAWARDNNFSPDLVYRIFKNNKVPQRGESHKIAVKLGIKEQKTMN</sequence>
<protein>
    <submittedName>
        <fullName evidence="1">DNA-binding protein</fullName>
    </submittedName>
</protein>
<accession>A0A2H9UNL7</accession>
<gene>
    <name evidence="1" type="ORF">CU320_04605</name>
</gene>
<reference evidence="1 2" key="1">
    <citation type="submission" date="2017-11" db="EMBL/GenBank/DDBJ databases">
        <authorList>
            <person name="Han C.G."/>
        </authorList>
    </citation>
    <scope>NUCLEOTIDE SEQUENCE [LARGE SCALE GENOMIC DNA]</scope>
    <source>
        <strain evidence="1 2">ANC 5347</strain>
    </source>
</reference>
<name>A0A2H9UNL7_9GAMM</name>
<comment type="caution">
    <text evidence="1">The sequence shown here is derived from an EMBL/GenBank/DDBJ whole genome shotgun (WGS) entry which is preliminary data.</text>
</comment>
<reference evidence="1 2" key="2">
    <citation type="submission" date="2017-12" db="EMBL/GenBank/DDBJ databases">
        <title>Revising the taxonomy of the Acinetobacter lwoffii group: the description of Acinetobacter pseudolwoffii sp. nov. and emended description of Acinetobacter lwoffii.</title>
        <authorList>
            <person name="Nemec A."/>
        </authorList>
    </citation>
    <scope>NUCLEOTIDE SEQUENCE [LARGE SCALE GENOMIC DNA]</scope>
    <source>
        <strain evidence="1 2">ANC 5347</strain>
    </source>
</reference>
<evidence type="ECO:0000313" key="2">
    <source>
        <dbReference type="Proteomes" id="UP000242351"/>
    </source>
</evidence>